<protein>
    <submittedName>
        <fullName evidence="3">NAD(P)-dependent alcohol dehydrogenase</fullName>
    </submittedName>
</protein>
<proteinExistence type="predicted"/>
<evidence type="ECO:0000256" key="1">
    <source>
        <dbReference type="ARBA" id="ARBA00023002"/>
    </source>
</evidence>
<dbReference type="SMART" id="SM00829">
    <property type="entry name" value="PKS_ER"/>
    <property type="match status" value="1"/>
</dbReference>
<dbReference type="InterPro" id="IPR036291">
    <property type="entry name" value="NAD(P)-bd_dom_sf"/>
</dbReference>
<dbReference type="Pfam" id="PF13602">
    <property type="entry name" value="ADH_zinc_N_2"/>
    <property type="match status" value="1"/>
</dbReference>
<dbReference type="InterPro" id="IPR020843">
    <property type="entry name" value="ER"/>
</dbReference>
<dbReference type="Proteomes" id="UP001500618">
    <property type="component" value="Unassembled WGS sequence"/>
</dbReference>
<dbReference type="Gene3D" id="3.40.50.720">
    <property type="entry name" value="NAD(P)-binding Rossmann-like Domain"/>
    <property type="match status" value="1"/>
</dbReference>
<dbReference type="SUPFAM" id="SSF50129">
    <property type="entry name" value="GroES-like"/>
    <property type="match status" value="1"/>
</dbReference>
<gene>
    <name evidence="3" type="ORF">GCM10009765_74710</name>
</gene>
<dbReference type="PANTHER" id="PTHR11695">
    <property type="entry name" value="ALCOHOL DEHYDROGENASE RELATED"/>
    <property type="match status" value="1"/>
</dbReference>
<keyword evidence="1" id="KW-0560">Oxidoreductase</keyword>
<comment type="caution">
    <text evidence="3">The sequence shown here is derived from an EMBL/GenBank/DDBJ whole genome shotgun (WGS) entry which is preliminary data.</text>
</comment>
<accession>A0ABP4V243</accession>
<organism evidence="3 4">
    <name type="scientific">Fodinicola feengrottensis</name>
    <dbReference type="NCBI Taxonomy" id="435914"/>
    <lineage>
        <taxon>Bacteria</taxon>
        <taxon>Bacillati</taxon>
        <taxon>Actinomycetota</taxon>
        <taxon>Actinomycetes</taxon>
        <taxon>Mycobacteriales</taxon>
        <taxon>Fodinicola</taxon>
    </lineage>
</organism>
<dbReference type="SUPFAM" id="SSF51735">
    <property type="entry name" value="NAD(P)-binding Rossmann-fold domains"/>
    <property type="match status" value="1"/>
</dbReference>
<dbReference type="Pfam" id="PF08240">
    <property type="entry name" value="ADH_N"/>
    <property type="match status" value="1"/>
</dbReference>
<dbReference type="InterPro" id="IPR013154">
    <property type="entry name" value="ADH-like_N"/>
</dbReference>
<dbReference type="Gene3D" id="3.90.180.10">
    <property type="entry name" value="Medium-chain alcohol dehydrogenases, catalytic domain"/>
    <property type="match status" value="1"/>
</dbReference>
<dbReference type="EMBL" id="BAAANY010000039">
    <property type="protein sequence ID" value="GAA1714862.1"/>
    <property type="molecule type" value="Genomic_DNA"/>
</dbReference>
<evidence type="ECO:0000313" key="3">
    <source>
        <dbReference type="EMBL" id="GAA1714862.1"/>
    </source>
</evidence>
<dbReference type="InterPro" id="IPR002364">
    <property type="entry name" value="Quin_OxRdtase/zeta-crystal_CS"/>
</dbReference>
<keyword evidence="4" id="KW-1185">Reference proteome</keyword>
<dbReference type="PROSITE" id="PS01162">
    <property type="entry name" value="QOR_ZETA_CRYSTAL"/>
    <property type="match status" value="1"/>
</dbReference>
<reference evidence="4" key="1">
    <citation type="journal article" date="2019" name="Int. J. Syst. Evol. Microbiol.">
        <title>The Global Catalogue of Microorganisms (GCM) 10K type strain sequencing project: providing services to taxonomists for standard genome sequencing and annotation.</title>
        <authorList>
            <consortium name="The Broad Institute Genomics Platform"/>
            <consortium name="The Broad Institute Genome Sequencing Center for Infectious Disease"/>
            <person name="Wu L."/>
            <person name="Ma J."/>
        </authorList>
    </citation>
    <scope>NUCLEOTIDE SEQUENCE [LARGE SCALE GENOMIC DNA]</scope>
    <source>
        <strain evidence="4">JCM 14718</strain>
    </source>
</reference>
<evidence type="ECO:0000313" key="4">
    <source>
        <dbReference type="Proteomes" id="UP001500618"/>
    </source>
</evidence>
<dbReference type="CDD" id="cd08267">
    <property type="entry name" value="MDR1"/>
    <property type="match status" value="1"/>
</dbReference>
<name>A0ABP4V243_9ACTN</name>
<dbReference type="InterPro" id="IPR050700">
    <property type="entry name" value="YIM1/Zinc_Alcohol_DH_Fams"/>
</dbReference>
<sequence>MKAMVQDTYGSPDVLEFRDIDKPPIGADEVLVRVRAAGVDPGVWHLMAGQPYLLRVIGFGLRAPKVRVRGRDVAGSVEAVGENVTDLRVGAEVFGICEGSFAEYASVRADKCAPMPASLRFDQAAAVPVSGITALRALRDAGQVRAGQRVLVVGAAGGVGTFAVQLAKTFGAHVTGVCSTTKVDLVRSLGADETIDYTREDFTDRTGHFDLILDIAGNRPLSRLRRSLAPRGTLVIVGGEGRRWLGGMDRLLRAVVLSMFLSQHLRGVFPQENREDLMILRELIEDRKITPVIDRTYALAETPDAIRYVHKGHASGKVVVVL</sequence>
<dbReference type="PANTHER" id="PTHR11695:SF294">
    <property type="entry name" value="RETICULON-4-INTERACTING PROTEIN 1, MITOCHONDRIAL"/>
    <property type="match status" value="1"/>
</dbReference>
<dbReference type="InterPro" id="IPR011032">
    <property type="entry name" value="GroES-like_sf"/>
</dbReference>
<feature type="domain" description="Enoyl reductase (ER)" evidence="2">
    <location>
        <begin position="10"/>
        <end position="320"/>
    </location>
</feature>
<evidence type="ECO:0000259" key="2">
    <source>
        <dbReference type="SMART" id="SM00829"/>
    </source>
</evidence>